<evidence type="ECO:0000313" key="5">
    <source>
        <dbReference type="Proteomes" id="UP000094565"/>
    </source>
</evidence>
<evidence type="ECO:0000256" key="2">
    <source>
        <dbReference type="SAM" id="SignalP"/>
    </source>
</evidence>
<dbReference type="Gene3D" id="2.60.40.200">
    <property type="entry name" value="Superoxide dismutase, copper/zinc binding domain"/>
    <property type="match status" value="1"/>
</dbReference>
<evidence type="ECO:0000313" key="4">
    <source>
        <dbReference type="EMBL" id="ANZ73134.1"/>
    </source>
</evidence>
<feature type="region of interest" description="Disordered" evidence="1">
    <location>
        <begin position="209"/>
        <end position="243"/>
    </location>
</feature>
<keyword evidence="2" id="KW-0732">Signal</keyword>
<dbReference type="InterPro" id="IPR053257">
    <property type="entry name" value="Cu-only_SOD"/>
</dbReference>
<dbReference type="GO" id="GO:0046872">
    <property type="term" value="F:metal ion binding"/>
    <property type="evidence" value="ECO:0007669"/>
    <property type="project" value="InterPro"/>
</dbReference>
<proteinExistence type="predicted"/>
<dbReference type="PANTHER" id="PTHR20910:SF1">
    <property type="entry name" value="SUPEROXIDE DISMUTASE COPPER_ZINC BINDING DOMAIN-CONTAINING PROTEIN"/>
    <property type="match status" value="1"/>
</dbReference>
<dbReference type="EMBL" id="CP014584">
    <property type="protein sequence ID" value="ANZ73134.1"/>
    <property type="molecule type" value="Genomic_DNA"/>
</dbReference>
<accession>A0A1B2J574</accession>
<evidence type="ECO:0000256" key="1">
    <source>
        <dbReference type="SAM" id="MobiDB-lite"/>
    </source>
</evidence>
<dbReference type="InterPro" id="IPR001424">
    <property type="entry name" value="SOD_Cu_Zn_dom"/>
</dbReference>
<dbReference type="OrthoDB" id="159229at2759"/>
<sequence>MKLQLFTLTLSLMASSTLAAKAPKNKDSPSGAVARADFDDGKLHGIIEFSTAKNKSVEVHVDITGLPETGGPFYYHIHKKPLKSGASCESTSTHFNPYNAPADCSQTKDDGYCQVGDLSGKHGYINTTCFEDSYYDPYISLNPKNKAYPVGLAINLHYANQERFACANIELVDKKVKRDFDDVEAEFVGQDSASDDAVLAESVKETKAKSLKKDGSSTSKPHVSKLSSKKNVTNGTSPLPLSKGKYYTNSTSKYGNFTNGTSFPTDDDYDEDETVEVSSSYANAAGYLLNGNTVYGATLAAIISYLV</sequence>
<protein>
    <submittedName>
        <fullName evidence="4">BA75_01434T0</fullName>
    </submittedName>
</protein>
<dbReference type="AlphaFoldDB" id="A0A1B2J574"/>
<dbReference type="InterPro" id="IPR036423">
    <property type="entry name" value="SOD-like_Cu/Zn_dom_sf"/>
</dbReference>
<feature type="domain" description="Superoxide dismutase copper/zinc binding" evidence="3">
    <location>
        <begin position="44"/>
        <end position="158"/>
    </location>
</feature>
<dbReference type="Proteomes" id="UP000094565">
    <property type="component" value="Chromosome 1"/>
</dbReference>
<feature type="signal peptide" evidence="2">
    <location>
        <begin position="1"/>
        <end position="19"/>
    </location>
</feature>
<keyword evidence="5" id="KW-1185">Reference proteome</keyword>
<organism evidence="4 5">
    <name type="scientific">Komagataella pastoris</name>
    <name type="common">Yeast</name>
    <name type="synonym">Pichia pastoris</name>
    <dbReference type="NCBI Taxonomy" id="4922"/>
    <lineage>
        <taxon>Eukaryota</taxon>
        <taxon>Fungi</taxon>
        <taxon>Dikarya</taxon>
        <taxon>Ascomycota</taxon>
        <taxon>Saccharomycotina</taxon>
        <taxon>Pichiomycetes</taxon>
        <taxon>Pichiales</taxon>
        <taxon>Pichiaceae</taxon>
        <taxon>Komagataella</taxon>
    </lineage>
</organism>
<dbReference type="Pfam" id="PF00080">
    <property type="entry name" value="Sod_Cu"/>
    <property type="match status" value="1"/>
</dbReference>
<feature type="chain" id="PRO_5008539304" evidence="2">
    <location>
        <begin position="20"/>
        <end position="307"/>
    </location>
</feature>
<dbReference type="PANTHER" id="PTHR20910">
    <property type="entry name" value="AGAP001623-PA"/>
    <property type="match status" value="1"/>
</dbReference>
<name>A0A1B2J574_PICPA</name>
<reference evidence="4 5" key="1">
    <citation type="submission" date="2016-02" db="EMBL/GenBank/DDBJ databases">
        <title>Comparative genomic and transcriptomic foundation for Pichia pastoris.</title>
        <authorList>
            <person name="Love K.R."/>
            <person name="Shah K.A."/>
            <person name="Whittaker C.A."/>
            <person name="Wu J."/>
            <person name="Bartlett M.C."/>
            <person name="Ma D."/>
            <person name="Leeson R.L."/>
            <person name="Priest M."/>
            <person name="Young S.K."/>
            <person name="Love J.C."/>
        </authorList>
    </citation>
    <scope>NUCLEOTIDE SEQUENCE [LARGE SCALE GENOMIC DNA]</scope>
    <source>
        <strain evidence="4 5">ATCC 28485</strain>
    </source>
</reference>
<feature type="compositionally biased region" description="Polar residues" evidence="1">
    <location>
        <begin position="216"/>
        <end position="239"/>
    </location>
</feature>
<dbReference type="GO" id="GO:0006801">
    <property type="term" value="P:superoxide metabolic process"/>
    <property type="evidence" value="ECO:0007669"/>
    <property type="project" value="InterPro"/>
</dbReference>
<evidence type="ECO:0000259" key="3">
    <source>
        <dbReference type="Pfam" id="PF00080"/>
    </source>
</evidence>
<gene>
    <name evidence="4" type="ORF">ATY40_BA7501434</name>
</gene>
<dbReference type="SUPFAM" id="SSF49329">
    <property type="entry name" value="Cu,Zn superoxide dismutase-like"/>
    <property type="match status" value="1"/>
</dbReference>